<dbReference type="InterPro" id="IPR016729">
    <property type="entry name" value="FADD"/>
</dbReference>
<organism evidence="3 4">
    <name type="scientific">Branchiostoma floridae</name>
    <name type="common">Florida lancelet</name>
    <name type="synonym">Amphioxus</name>
    <dbReference type="NCBI Taxonomy" id="7739"/>
    <lineage>
        <taxon>Eukaryota</taxon>
        <taxon>Metazoa</taxon>
        <taxon>Chordata</taxon>
        <taxon>Cephalochordata</taxon>
        <taxon>Leptocardii</taxon>
        <taxon>Amphioxiformes</taxon>
        <taxon>Branchiostomatidae</taxon>
        <taxon>Branchiostoma</taxon>
    </lineage>
</organism>
<protein>
    <submittedName>
        <fullName evidence="4">Uncharacterized protein LOC118407880</fullName>
    </submittedName>
</protein>
<feature type="domain" description="Death" evidence="2">
    <location>
        <begin position="473"/>
        <end position="542"/>
    </location>
</feature>
<dbReference type="SMART" id="SM00005">
    <property type="entry name" value="DEATH"/>
    <property type="match status" value="1"/>
</dbReference>
<dbReference type="OrthoDB" id="10057267at2759"/>
<dbReference type="PANTHER" id="PTHR15077:SF9">
    <property type="entry name" value="C-TERMINAL OF ROC (COR) DOMAIN-CONTAINING PROTEIN"/>
    <property type="match status" value="1"/>
</dbReference>
<evidence type="ECO:0000313" key="3">
    <source>
        <dbReference type="Proteomes" id="UP000001554"/>
    </source>
</evidence>
<feature type="compositionally biased region" description="Polar residues" evidence="1">
    <location>
        <begin position="411"/>
        <end position="427"/>
    </location>
</feature>
<gene>
    <name evidence="4" type="primary">LOC118407880</name>
</gene>
<dbReference type="GeneID" id="118407880"/>
<dbReference type="Pfam" id="PF00531">
    <property type="entry name" value="Death"/>
    <property type="match status" value="1"/>
</dbReference>
<evidence type="ECO:0000256" key="1">
    <source>
        <dbReference type="SAM" id="MobiDB-lite"/>
    </source>
</evidence>
<dbReference type="SUPFAM" id="SSF47986">
    <property type="entry name" value="DEATH domain"/>
    <property type="match status" value="2"/>
</dbReference>
<dbReference type="CDD" id="cd01670">
    <property type="entry name" value="Death"/>
    <property type="match status" value="1"/>
</dbReference>
<dbReference type="Gene3D" id="2.60.220.30">
    <property type="match status" value="1"/>
</dbReference>
<dbReference type="PANTHER" id="PTHR15077">
    <property type="entry name" value="FAS-ASSOCIATING DEATH DOMAIN-CONTAINING PROTEIN FADD"/>
    <property type="match status" value="1"/>
</dbReference>
<reference evidence="4" key="1">
    <citation type="submission" date="2025-08" db="UniProtKB">
        <authorList>
            <consortium name="RefSeq"/>
        </authorList>
    </citation>
    <scope>IDENTIFICATION</scope>
    <source>
        <strain evidence="4">S238N-H82</strain>
        <tissue evidence="4">Testes</tissue>
    </source>
</reference>
<dbReference type="PROSITE" id="PS50017">
    <property type="entry name" value="DEATH_DOMAIN"/>
    <property type="match status" value="1"/>
</dbReference>
<sequence>MKGRMVPEERLKEIMQKVMTDEERDFHQMLESIFSRLDDRDMRLLLRLWSARTGKQESTEIETPADLMKTMLRTGYITTGNLGMLEKDMIAAGISLPIIMRDIPGVPEEMKYTRTIEAAVGPAGGELEIPGFVKLIVPQGVLQQDTMITISTVDVAAILRDPESVNWISGYPWSLGEDDCPRELLDQVLFSPAVDVNLHGAQLNGPVEVQTWRPPGSEGMKCLLLKHHDAEGWTDITALTRHHIDSDRLSMLLQTFSLQTILFAPVKAVAKVTNAMLGVFSSETVEGTFTAYVNPGVNEMEFHLVCRDQSVETDEYHQGFKWCGSNEARSPLYNGDVIKVNVSLHECETSVEETLCAKLCKRRGQKIQMRLKRPETRHPTIGEACVFKFQHPQWLNVCNLTFREEGLVDISTSPSRQRSNVDQSPTTVPRKKRIPGTQETDGGAGPCEDRRGATETADVKIYFDKVIARASSNWDNLALQLGFDMNEIKGIETLKPDQDRRCREMLHRWRNREGSDATLQVLKQALIDIGEKRTAESLEEPPV</sequence>
<dbReference type="GO" id="GO:0007165">
    <property type="term" value="P:signal transduction"/>
    <property type="evidence" value="ECO:0007669"/>
    <property type="project" value="InterPro"/>
</dbReference>
<dbReference type="FunFam" id="1.10.533.10:FF:000087">
    <property type="entry name" value="Uncharacterized protein"/>
    <property type="match status" value="1"/>
</dbReference>
<dbReference type="AlphaFoldDB" id="A0A9J7HTS1"/>
<proteinExistence type="predicted"/>
<feature type="region of interest" description="Disordered" evidence="1">
    <location>
        <begin position="411"/>
        <end position="451"/>
    </location>
</feature>
<evidence type="ECO:0000313" key="4">
    <source>
        <dbReference type="RefSeq" id="XP_035664347.1"/>
    </source>
</evidence>
<name>A0A9J7HTS1_BRAFL</name>
<dbReference type="KEGG" id="bfo:118407880"/>
<keyword evidence="3" id="KW-1185">Reference proteome</keyword>
<dbReference type="InterPro" id="IPR011029">
    <property type="entry name" value="DEATH-like_dom_sf"/>
</dbReference>
<dbReference type="Proteomes" id="UP000001554">
    <property type="component" value="Unplaced"/>
</dbReference>
<dbReference type="Gene3D" id="1.10.533.10">
    <property type="entry name" value="Death Domain, Fas"/>
    <property type="match status" value="2"/>
</dbReference>
<accession>A0A9J7HTS1</accession>
<dbReference type="RefSeq" id="XP_035664347.1">
    <property type="nucleotide sequence ID" value="XM_035808454.1"/>
</dbReference>
<evidence type="ECO:0000259" key="2">
    <source>
        <dbReference type="PROSITE" id="PS50017"/>
    </source>
</evidence>
<dbReference type="InterPro" id="IPR000488">
    <property type="entry name" value="Death_dom"/>
</dbReference>
<dbReference type="FunFam" id="2.60.220.30:FF:000024">
    <property type="entry name" value="Uncharacterized protein"/>
    <property type="match status" value="1"/>
</dbReference>